<dbReference type="STRING" id="7217.A0A0P9C151"/>
<evidence type="ECO:0000313" key="3">
    <source>
        <dbReference type="Proteomes" id="UP000007801"/>
    </source>
</evidence>
<evidence type="ECO:0000313" key="1">
    <source>
        <dbReference type="EMBL" id="KPU77346.1"/>
    </source>
</evidence>
<proteinExistence type="predicted"/>
<keyword evidence="3" id="KW-1185">Reference proteome</keyword>
<dbReference type="EMBL" id="CH902647">
    <property type="protein sequence ID" value="KPU77346.1"/>
    <property type="molecule type" value="Genomic_DNA"/>
</dbReference>
<dbReference type="AlphaFoldDB" id="A0A0P9C151"/>
<evidence type="ECO:0000313" key="2">
    <source>
        <dbReference type="EMBL" id="KPU77347.1"/>
    </source>
</evidence>
<dbReference type="Proteomes" id="UP000007801">
    <property type="component" value="Unassembled WGS sequence"/>
</dbReference>
<sequence>MNSAQCKGQSCDALLHKKNSTFKLPTVKTEENFCVENLLPHHQEYETTKLKQKELICNFISSKPLDDSSQNDDYVTTEEVLNQSKFVKTYIQNPDAYFTYDPSVLARLRLEDLKKIPDRYLKWKPICKKSFEQHHQIDPFFYKNIYTFKNATTFLPSNYQANFKISNGTKPNSSNIAYLNPAEVIQNARKFDERVKQLQIKSDDDFDDINGSLNDSCDDLDICREFYLQIQPKNIKMHSNSAPLSTPIPTLSKNMSSFKCQSFLEGKSGSLSPKGDLIPCSVKSDTNKRKYEKPNWPVLMQPLVAEVDLHVPKNIQLIASSFVASTLMRDNHQWQQLRAIKEVTDRQLYERLLAQRY</sequence>
<reference evidence="1" key="3">
    <citation type="submission" date="2015-10" db="EMBL/GenBank/DDBJ databases">
        <authorList>
            <consortium name="FlyBase"/>
        </authorList>
    </citation>
    <scope>NUCLEOTIDE SEQUENCE</scope>
    <source>
        <strain evidence="1">TSC#14024-0371.13</strain>
    </source>
</reference>
<dbReference type="OrthoDB" id="6022652at2759"/>
<accession>A0A0P9C151</accession>
<reference evidence="1 3" key="1">
    <citation type="journal article" date="2007" name="Nature">
        <title>Evolution of genes and genomes on the Drosophila phylogeny.</title>
        <authorList>
            <consortium name="Drosophila 12 Genomes Consortium"/>
            <person name="Clark A.G."/>
            <person name="Eisen M.B."/>
            <person name="Smith D.R."/>
            <person name="Bergman C.M."/>
            <person name="Oliver B."/>
            <person name="Markow T.A."/>
            <person name="Kaufman T.C."/>
            <person name="Kellis M."/>
            <person name="Gelbart W."/>
            <person name="Iyer V.N."/>
            <person name="Pollard D.A."/>
            <person name="Sackton T.B."/>
            <person name="Larracuente A.M."/>
            <person name="Singh N.D."/>
            <person name="Abad J.P."/>
            <person name="Abt D.N."/>
            <person name="Adryan B."/>
            <person name="Aguade M."/>
            <person name="Akashi H."/>
            <person name="Anderson W.W."/>
            <person name="Aquadro C.F."/>
            <person name="Ardell D.H."/>
            <person name="Arguello R."/>
            <person name="Artieri C.G."/>
            <person name="Barbash D.A."/>
            <person name="Barker D."/>
            <person name="Barsanti P."/>
            <person name="Batterham P."/>
            <person name="Batzoglou S."/>
            <person name="Begun D."/>
            <person name="Bhutkar A."/>
            <person name="Blanco E."/>
            <person name="Bosak S.A."/>
            <person name="Bradley R.K."/>
            <person name="Brand A.D."/>
            <person name="Brent M.R."/>
            <person name="Brooks A.N."/>
            <person name="Brown R.H."/>
            <person name="Butlin R.K."/>
            <person name="Caggese C."/>
            <person name="Calvi B.R."/>
            <person name="Bernardo de Carvalho A."/>
            <person name="Caspi A."/>
            <person name="Castrezana S."/>
            <person name="Celniker S.E."/>
            <person name="Chang J.L."/>
            <person name="Chapple C."/>
            <person name="Chatterji S."/>
            <person name="Chinwalla A."/>
            <person name="Civetta A."/>
            <person name="Clifton S.W."/>
            <person name="Comeron J.M."/>
            <person name="Costello J.C."/>
            <person name="Coyne J.A."/>
            <person name="Daub J."/>
            <person name="David R.G."/>
            <person name="Delcher A.L."/>
            <person name="Delehaunty K."/>
            <person name="Do C.B."/>
            <person name="Ebling H."/>
            <person name="Edwards K."/>
            <person name="Eickbush T."/>
            <person name="Evans J.D."/>
            <person name="Filipski A."/>
            <person name="Findeiss S."/>
            <person name="Freyhult E."/>
            <person name="Fulton L."/>
            <person name="Fulton R."/>
            <person name="Garcia A.C."/>
            <person name="Gardiner A."/>
            <person name="Garfield D.A."/>
            <person name="Garvin B.E."/>
            <person name="Gibson G."/>
            <person name="Gilbert D."/>
            <person name="Gnerre S."/>
            <person name="Godfrey J."/>
            <person name="Good R."/>
            <person name="Gotea V."/>
            <person name="Gravely B."/>
            <person name="Greenberg A.J."/>
            <person name="Griffiths-Jones S."/>
            <person name="Gross S."/>
            <person name="Guigo R."/>
            <person name="Gustafson E.A."/>
            <person name="Haerty W."/>
            <person name="Hahn M.W."/>
            <person name="Halligan D.L."/>
            <person name="Halpern A.L."/>
            <person name="Halter G.M."/>
            <person name="Han M.V."/>
            <person name="Heger A."/>
            <person name="Hillier L."/>
            <person name="Hinrichs A.S."/>
            <person name="Holmes I."/>
            <person name="Hoskins R.A."/>
            <person name="Hubisz M.J."/>
            <person name="Hultmark D."/>
            <person name="Huntley M.A."/>
            <person name="Jaffe D.B."/>
            <person name="Jagadeeshan S."/>
            <person name="Jeck W.R."/>
            <person name="Johnson J."/>
            <person name="Jones C.D."/>
            <person name="Jordan W.C."/>
            <person name="Karpen G.H."/>
            <person name="Kataoka E."/>
            <person name="Keightley P.D."/>
            <person name="Kheradpour P."/>
            <person name="Kirkness E.F."/>
            <person name="Koerich L.B."/>
            <person name="Kristiansen K."/>
            <person name="Kudrna D."/>
            <person name="Kulathinal R.J."/>
            <person name="Kumar S."/>
            <person name="Kwok R."/>
            <person name="Lander E."/>
            <person name="Langley C.H."/>
            <person name="Lapoint R."/>
            <person name="Lazzaro B.P."/>
            <person name="Lee S.J."/>
            <person name="Levesque L."/>
            <person name="Li R."/>
            <person name="Lin C.F."/>
            <person name="Lin M.F."/>
            <person name="Lindblad-Toh K."/>
            <person name="Llopart A."/>
            <person name="Long M."/>
            <person name="Low L."/>
            <person name="Lozovsky E."/>
            <person name="Lu J."/>
            <person name="Luo M."/>
            <person name="Machado C.A."/>
            <person name="Makalowski W."/>
            <person name="Marzo M."/>
            <person name="Matsuda M."/>
            <person name="Matzkin L."/>
            <person name="McAllister B."/>
            <person name="McBride C.S."/>
            <person name="McKernan B."/>
            <person name="McKernan K."/>
            <person name="Mendez-Lago M."/>
            <person name="Minx P."/>
            <person name="Mollenhauer M.U."/>
            <person name="Montooth K."/>
            <person name="Mount S.M."/>
            <person name="Mu X."/>
            <person name="Myers E."/>
            <person name="Negre B."/>
            <person name="Newfeld S."/>
            <person name="Nielsen R."/>
            <person name="Noor M.A."/>
            <person name="O'Grady P."/>
            <person name="Pachter L."/>
            <person name="Papaceit M."/>
            <person name="Parisi M.J."/>
            <person name="Parisi M."/>
            <person name="Parts L."/>
            <person name="Pedersen J.S."/>
            <person name="Pesole G."/>
            <person name="Phillippy A.M."/>
            <person name="Ponting C.P."/>
            <person name="Pop M."/>
            <person name="Porcelli D."/>
            <person name="Powell J.R."/>
            <person name="Prohaska S."/>
            <person name="Pruitt K."/>
            <person name="Puig M."/>
            <person name="Quesneville H."/>
            <person name="Ram K.R."/>
            <person name="Rand D."/>
            <person name="Rasmussen M.D."/>
            <person name="Reed L.K."/>
            <person name="Reenan R."/>
            <person name="Reily A."/>
            <person name="Remington K.A."/>
            <person name="Rieger T.T."/>
            <person name="Ritchie M.G."/>
            <person name="Robin C."/>
            <person name="Rogers Y.H."/>
            <person name="Rohde C."/>
            <person name="Rozas J."/>
            <person name="Rubenfield M.J."/>
            <person name="Ruiz A."/>
            <person name="Russo S."/>
            <person name="Salzberg S.L."/>
            <person name="Sanchez-Gracia A."/>
            <person name="Saranga D.J."/>
            <person name="Sato H."/>
            <person name="Schaeffer S.W."/>
            <person name="Schatz M.C."/>
            <person name="Schlenke T."/>
            <person name="Schwartz R."/>
            <person name="Segarra C."/>
            <person name="Singh R.S."/>
            <person name="Sirot L."/>
            <person name="Sirota M."/>
            <person name="Sisneros N.B."/>
            <person name="Smith C.D."/>
            <person name="Smith T.F."/>
            <person name="Spieth J."/>
            <person name="Stage D.E."/>
            <person name="Stark A."/>
            <person name="Stephan W."/>
            <person name="Strausberg R.L."/>
            <person name="Strempel S."/>
            <person name="Sturgill D."/>
            <person name="Sutton G."/>
            <person name="Sutton G.G."/>
            <person name="Tao W."/>
            <person name="Teichmann S."/>
            <person name="Tobari Y.N."/>
            <person name="Tomimura Y."/>
            <person name="Tsolas J.M."/>
            <person name="Valente V.L."/>
            <person name="Venter E."/>
            <person name="Venter J.C."/>
            <person name="Vicario S."/>
            <person name="Vieira F.G."/>
            <person name="Vilella A.J."/>
            <person name="Villasante A."/>
            <person name="Walenz B."/>
            <person name="Wang J."/>
            <person name="Wasserman M."/>
            <person name="Watts T."/>
            <person name="Wilson D."/>
            <person name="Wilson R.K."/>
            <person name="Wing R.A."/>
            <person name="Wolfner M.F."/>
            <person name="Wong A."/>
            <person name="Wong G.K."/>
            <person name="Wu C.I."/>
            <person name="Wu G."/>
            <person name="Yamamoto D."/>
            <person name="Yang H.P."/>
            <person name="Yang S.P."/>
            <person name="Yorke J.A."/>
            <person name="Yoshida K."/>
            <person name="Zdobnov E."/>
            <person name="Zhang P."/>
            <person name="Zhang Y."/>
            <person name="Zimin A.V."/>
            <person name="Baldwin J."/>
            <person name="Abdouelleil A."/>
            <person name="Abdulkadir J."/>
            <person name="Abebe A."/>
            <person name="Abera B."/>
            <person name="Abreu J."/>
            <person name="Acer S.C."/>
            <person name="Aftuck L."/>
            <person name="Alexander A."/>
            <person name="An P."/>
            <person name="Anderson E."/>
            <person name="Anderson S."/>
            <person name="Arachi H."/>
            <person name="Azer M."/>
            <person name="Bachantsang P."/>
            <person name="Barry A."/>
            <person name="Bayul T."/>
            <person name="Berlin A."/>
            <person name="Bessette D."/>
            <person name="Bloom T."/>
            <person name="Blye J."/>
            <person name="Boguslavskiy L."/>
            <person name="Bonnet C."/>
            <person name="Boukhgalter B."/>
            <person name="Bourzgui I."/>
            <person name="Brown A."/>
            <person name="Cahill P."/>
            <person name="Channer S."/>
            <person name="Cheshatsang Y."/>
            <person name="Chuda L."/>
            <person name="Citroen M."/>
            <person name="Collymore A."/>
            <person name="Cooke P."/>
            <person name="Costello M."/>
            <person name="D'Aco K."/>
            <person name="Daza R."/>
            <person name="De Haan G."/>
            <person name="DeGray S."/>
            <person name="DeMaso C."/>
            <person name="Dhargay N."/>
            <person name="Dooley K."/>
            <person name="Dooley E."/>
            <person name="Doricent M."/>
            <person name="Dorje P."/>
            <person name="Dorjee K."/>
            <person name="Dupes A."/>
            <person name="Elong R."/>
            <person name="Falk J."/>
            <person name="Farina A."/>
            <person name="Faro S."/>
            <person name="Ferguson D."/>
            <person name="Fisher S."/>
            <person name="Foley C.D."/>
            <person name="Franke A."/>
            <person name="Friedrich D."/>
            <person name="Gadbois L."/>
            <person name="Gearin G."/>
            <person name="Gearin C.R."/>
            <person name="Giannoukos G."/>
            <person name="Goode T."/>
            <person name="Graham J."/>
            <person name="Grandbois E."/>
            <person name="Grewal S."/>
            <person name="Gyaltsen K."/>
            <person name="Hafez N."/>
            <person name="Hagos B."/>
            <person name="Hall J."/>
            <person name="Henson C."/>
            <person name="Hollinger A."/>
            <person name="Honan T."/>
            <person name="Huard M.D."/>
            <person name="Hughes L."/>
            <person name="Hurhula B."/>
            <person name="Husby M.E."/>
            <person name="Kamat A."/>
            <person name="Kanga B."/>
            <person name="Kashin S."/>
            <person name="Khazanovich D."/>
            <person name="Kisner P."/>
            <person name="Lance K."/>
            <person name="Lara M."/>
            <person name="Lee W."/>
            <person name="Lennon N."/>
            <person name="Letendre F."/>
            <person name="LeVine R."/>
            <person name="Lipovsky A."/>
            <person name="Liu X."/>
            <person name="Liu J."/>
            <person name="Liu S."/>
            <person name="Lokyitsang T."/>
            <person name="Lokyitsang Y."/>
            <person name="Lubonja R."/>
            <person name="Lui A."/>
            <person name="MacDonald P."/>
            <person name="Magnisalis V."/>
            <person name="Maru K."/>
            <person name="Matthews C."/>
            <person name="McCusker W."/>
            <person name="McDonough S."/>
            <person name="Mehta T."/>
            <person name="Meldrim J."/>
            <person name="Meneus L."/>
            <person name="Mihai O."/>
            <person name="Mihalev A."/>
            <person name="Mihova T."/>
            <person name="Mittelman R."/>
            <person name="Mlenga V."/>
            <person name="Montmayeur A."/>
            <person name="Mulrain L."/>
            <person name="Navidi A."/>
            <person name="Naylor J."/>
            <person name="Negash T."/>
            <person name="Nguyen T."/>
            <person name="Nguyen N."/>
            <person name="Nicol R."/>
            <person name="Norbu C."/>
            <person name="Norbu N."/>
            <person name="Novod N."/>
            <person name="O'Neill B."/>
            <person name="Osman S."/>
            <person name="Markiewicz E."/>
            <person name="Oyono O.L."/>
            <person name="Patti C."/>
            <person name="Phunkhang P."/>
            <person name="Pierre F."/>
            <person name="Priest M."/>
            <person name="Raghuraman S."/>
            <person name="Rege F."/>
            <person name="Reyes R."/>
            <person name="Rise C."/>
            <person name="Rogov P."/>
            <person name="Ross K."/>
            <person name="Ryan E."/>
            <person name="Settipalli S."/>
            <person name="Shea T."/>
            <person name="Sherpa N."/>
            <person name="Shi L."/>
            <person name="Shih D."/>
            <person name="Sparrow T."/>
            <person name="Spaulding J."/>
            <person name="Stalker J."/>
            <person name="Stange-Thomann N."/>
            <person name="Stavropoulos S."/>
            <person name="Stone C."/>
            <person name="Strader C."/>
            <person name="Tesfaye S."/>
            <person name="Thomson T."/>
            <person name="Thoulutsang Y."/>
            <person name="Thoulutsang D."/>
            <person name="Topham K."/>
            <person name="Topping I."/>
            <person name="Tsamla T."/>
            <person name="Vassiliev H."/>
            <person name="Vo A."/>
            <person name="Wangchuk T."/>
            <person name="Wangdi T."/>
            <person name="Weiand M."/>
            <person name="Wilkinson J."/>
            <person name="Wilson A."/>
            <person name="Yadav S."/>
            <person name="Young G."/>
            <person name="Yu Q."/>
            <person name="Zembek L."/>
            <person name="Zhong D."/>
            <person name="Zimmer A."/>
            <person name="Zwirko Z."/>
            <person name="Jaffe D.B."/>
            <person name="Alvarez P."/>
            <person name="Brockman W."/>
            <person name="Butler J."/>
            <person name="Chin C."/>
            <person name="Gnerre S."/>
            <person name="Grabherr M."/>
            <person name="Kleber M."/>
            <person name="Mauceli E."/>
            <person name="MacCallum I."/>
        </authorList>
    </citation>
    <scope>NUCLEOTIDE SEQUENCE [LARGE SCALE GENOMIC DNA]</scope>
    <source>
        <strain evidence="1">TSC#14024-0371.13</strain>
        <strain evidence="3">Tucson 14024-0371.13</strain>
    </source>
</reference>
<name>A0A0P9C151_DROAN</name>
<organism evidence="1 3">
    <name type="scientific">Drosophila ananassae</name>
    <name type="common">Fruit fly</name>
    <dbReference type="NCBI Taxonomy" id="7217"/>
    <lineage>
        <taxon>Eukaryota</taxon>
        <taxon>Metazoa</taxon>
        <taxon>Ecdysozoa</taxon>
        <taxon>Arthropoda</taxon>
        <taxon>Hexapoda</taxon>
        <taxon>Insecta</taxon>
        <taxon>Pterygota</taxon>
        <taxon>Neoptera</taxon>
        <taxon>Endopterygota</taxon>
        <taxon>Diptera</taxon>
        <taxon>Brachycera</taxon>
        <taxon>Muscomorpha</taxon>
        <taxon>Ephydroidea</taxon>
        <taxon>Drosophilidae</taxon>
        <taxon>Drosophila</taxon>
        <taxon>Sophophora</taxon>
    </lineage>
</organism>
<dbReference type="EMBL" id="CH902647">
    <property type="protein sequence ID" value="KPU77347.1"/>
    <property type="molecule type" value="Genomic_DNA"/>
</dbReference>
<protein>
    <submittedName>
        <fullName evidence="1">Uncharacterized protein, isoform A</fullName>
    </submittedName>
    <submittedName>
        <fullName evidence="2">Uncharacterized protein, isoform B</fullName>
    </submittedName>
</protein>
<dbReference type="KEGG" id="dan:26515462"/>
<gene>
    <name evidence="1" type="primary">Dana\GF28053</name>
    <name evidence="1" type="ORF">GF28053</name>
</gene>
<reference evidence="1" key="2">
    <citation type="journal article" date="2008" name="Bioinformatics">
        <title>Assembly reconciliation.</title>
        <authorList>
            <person name="Zimin A.V."/>
            <person name="Smith D.R."/>
            <person name="Sutton G."/>
            <person name="Yorke J.A."/>
        </authorList>
    </citation>
    <scope>NUCLEOTIDE SEQUENCE</scope>
    <source>
        <strain evidence="1">TSC#14024-0371.13</strain>
    </source>
</reference>